<dbReference type="PANTHER" id="PTHR13339:SF0">
    <property type="entry name" value="COP9 SIGNALOSOME COMPLEX SUBUNIT 8"/>
    <property type="match status" value="1"/>
</dbReference>
<evidence type="ECO:0000259" key="6">
    <source>
        <dbReference type="Pfam" id="PF10075"/>
    </source>
</evidence>
<dbReference type="InterPro" id="IPR033205">
    <property type="entry name" value="COP9_CSN8"/>
</dbReference>
<dbReference type="GO" id="GO:0008180">
    <property type="term" value="C:COP9 signalosome"/>
    <property type="evidence" value="ECO:0007669"/>
    <property type="project" value="UniProtKB-KW"/>
</dbReference>
<evidence type="ECO:0000313" key="7">
    <source>
        <dbReference type="EMBL" id="KAK9111206.1"/>
    </source>
</evidence>
<dbReference type="GO" id="GO:0000338">
    <property type="term" value="P:protein deneddylation"/>
    <property type="evidence" value="ECO:0007669"/>
    <property type="project" value="InterPro"/>
</dbReference>
<gene>
    <name evidence="7" type="ORF">Scep_018725</name>
</gene>
<comment type="subcellular location">
    <subcellularLocation>
        <location evidence="2">Cytoplasm</location>
    </subcellularLocation>
    <subcellularLocation>
        <location evidence="1">Nucleus</location>
    </subcellularLocation>
</comment>
<keyword evidence="5" id="KW-0539">Nucleus</keyword>
<evidence type="ECO:0000256" key="4">
    <source>
        <dbReference type="ARBA" id="ARBA00022790"/>
    </source>
</evidence>
<sequence length="198" mass="22371">MDFSPLNEALVSKSYLKIADILDELMLQAASEGVAYQDDWPYSIHLLGHIIADDINSARFLWKSMPGVVKESVAEVAAIWRIGQQLWLRDYAAVHEAVRGFDWSAEVRDLVLAFSGKLYTKRIFQLLLSAYSTISIGDTARFLGMTEEDAANYAQLQGWIMDPASGMLTVTKQPVVKEQKLDSSKLQRLTEYVFHLEH</sequence>
<dbReference type="Proteomes" id="UP001419268">
    <property type="component" value="Unassembled WGS sequence"/>
</dbReference>
<feature type="domain" description="CSN8/PSMD8/EIF3K" evidence="6">
    <location>
        <begin position="38"/>
        <end position="176"/>
    </location>
</feature>
<evidence type="ECO:0000256" key="1">
    <source>
        <dbReference type="ARBA" id="ARBA00004123"/>
    </source>
</evidence>
<accession>A0AAP0NP36</accession>
<proteinExistence type="predicted"/>
<dbReference type="InterPro" id="IPR033464">
    <property type="entry name" value="CSN8_PSD8_EIF3K"/>
</dbReference>
<keyword evidence="4" id="KW-0736">Signalosome</keyword>
<keyword evidence="3" id="KW-0963">Cytoplasm</keyword>
<evidence type="ECO:0000256" key="2">
    <source>
        <dbReference type="ARBA" id="ARBA00004496"/>
    </source>
</evidence>
<evidence type="ECO:0000256" key="3">
    <source>
        <dbReference type="ARBA" id="ARBA00022490"/>
    </source>
</evidence>
<protein>
    <recommendedName>
        <fullName evidence="6">CSN8/PSMD8/EIF3K domain-containing protein</fullName>
    </recommendedName>
</protein>
<name>A0AAP0NP36_9MAGN</name>
<evidence type="ECO:0000256" key="5">
    <source>
        <dbReference type="ARBA" id="ARBA00023242"/>
    </source>
</evidence>
<keyword evidence="8" id="KW-1185">Reference proteome</keyword>
<comment type="caution">
    <text evidence="7">The sequence shown here is derived from an EMBL/GenBank/DDBJ whole genome shotgun (WGS) entry which is preliminary data.</text>
</comment>
<evidence type="ECO:0000313" key="8">
    <source>
        <dbReference type="Proteomes" id="UP001419268"/>
    </source>
</evidence>
<dbReference type="Pfam" id="PF10075">
    <property type="entry name" value="CSN8_PSD8_EIF3K"/>
    <property type="match status" value="1"/>
</dbReference>
<dbReference type="GO" id="GO:0010387">
    <property type="term" value="P:COP9 signalosome assembly"/>
    <property type="evidence" value="ECO:0007669"/>
    <property type="project" value="InterPro"/>
</dbReference>
<reference evidence="7 8" key="1">
    <citation type="submission" date="2024-01" db="EMBL/GenBank/DDBJ databases">
        <title>Genome assemblies of Stephania.</title>
        <authorList>
            <person name="Yang L."/>
        </authorList>
    </citation>
    <scope>NUCLEOTIDE SEQUENCE [LARGE SCALE GENOMIC DNA]</scope>
    <source>
        <strain evidence="7">JXDWG</strain>
        <tissue evidence="7">Leaf</tissue>
    </source>
</reference>
<dbReference type="GO" id="GO:0005737">
    <property type="term" value="C:cytoplasm"/>
    <property type="evidence" value="ECO:0007669"/>
    <property type="project" value="UniProtKB-SubCell"/>
</dbReference>
<organism evidence="7 8">
    <name type="scientific">Stephania cephalantha</name>
    <dbReference type="NCBI Taxonomy" id="152367"/>
    <lineage>
        <taxon>Eukaryota</taxon>
        <taxon>Viridiplantae</taxon>
        <taxon>Streptophyta</taxon>
        <taxon>Embryophyta</taxon>
        <taxon>Tracheophyta</taxon>
        <taxon>Spermatophyta</taxon>
        <taxon>Magnoliopsida</taxon>
        <taxon>Ranunculales</taxon>
        <taxon>Menispermaceae</taxon>
        <taxon>Menispermoideae</taxon>
        <taxon>Cissampelideae</taxon>
        <taxon>Stephania</taxon>
    </lineage>
</organism>
<dbReference type="PANTHER" id="PTHR13339">
    <property type="entry name" value="COP9 SIGNALOSOME COMPLEX SUBUNIT 8"/>
    <property type="match status" value="1"/>
</dbReference>
<dbReference type="AlphaFoldDB" id="A0AAP0NP36"/>
<dbReference type="EMBL" id="JBBNAG010000008">
    <property type="protein sequence ID" value="KAK9111206.1"/>
    <property type="molecule type" value="Genomic_DNA"/>
</dbReference>